<dbReference type="PANTHER" id="PTHR36181:SF3">
    <property type="entry name" value="INTRON-ENCODED DNA ENDONUCLEASE AI5 BETA"/>
    <property type="match status" value="1"/>
</dbReference>
<dbReference type="Gene3D" id="3.10.28.10">
    <property type="entry name" value="Homing endonucleases"/>
    <property type="match status" value="2"/>
</dbReference>
<evidence type="ECO:0000259" key="1">
    <source>
        <dbReference type="Pfam" id="PF00961"/>
    </source>
</evidence>
<keyword evidence="2" id="KW-0496">Mitochondrion</keyword>
<evidence type="ECO:0000313" key="2">
    <source>
        <dbReference type="EMBL" id="AHC02304.1"/>
    </source>
</evidence>
<dbReference type="GeneID" id="17963537"/>
<dbReference type="GO" id="GO:0004519">
    <property type="term" value="F:endonuclease activity"/>
    <property type="evidence" value="ECO:0007669"/>
    <property type="project" value="InterPro"/>
</dbReference>
<dbReference type="InterPro" id="IPR004860">
    <property type="entry name" value="LAGLIDADG_dom"/>
</dbReference>
<protein>
    <submittedName>
        <fullName evidence="2">LAGLIDADG</fullName>
    </submittedName>
</protein>
<geneLocation type="mitochondrion" evidence="2"/>
<name>V5W5I7_9HELO</name>
<reference evidence="2" key="2">
    <citation type="journal article" date="2014" name="Fungal Genet. Biol.">
        <title>Comparative analysis of mitochondrial genomes from closely related Rhynchosporium species reveals extensive intron invasion.</title>
        <authorList>
            <person name="Torriani S.F."/>
            <person name="Penselin D."/>
            <person name="Knogge W."/>
            <person name="Felder M."/>
            <person name="Taudien S."/>
            <person name="Platzer M."/>
            <person name="McDonald B.A."/>
            <person name="Brunner P.C."/>
        </authorList>
    </citation>
    <scope>NUCLEOTIDE SEQUENCE</scope>
</reference>
<dbReference type="AlphaFoldDB" id="V5W5I7"/>
<dbReference type="PANTHER" id="PTHR36181">
    <property type="entry name" value="INTRON-ENCODED ENDONUCLEASE AI3-RELATED"/>
    <property type="match status" value="1"/>
</dbReference>
<reference evidence="2" key="1">
    <citation type="submission" date="2013-09" db="EMBL/GenBank/DDBJ databases">
        <authorList>
            <person name="Torriani S.F.F."/>
            <person name="Penselin D."/>
            <person name="Knogge W."/>
            <person name="Felder M."/>
            <person name="Taudien S."/>
            <person name="Platzer M."/>
            <person name="McDonald B.A."/>
            <person name="Brunner P.C."/>
        </authorList>
    </citation>
    <scope>NUCLEOTIDE SEQUENCE</scope>
</reference>
<dbReference type="EMBL" id="KF650572">
    <property type="protein sequence ID" value="AHC02304.1"/>
    <property type="molecule type" value="Genomic_DNA"/>
</dbReference>
<sequence>MYTVGLDVDRLVSTVKILPYAGNSCINSPLAFIALGTIYLFKRQSAGNLSFSTKASAVTKNTYTSYINLPPISVHVPKRAPLTDNDLGYFLAGLIEGDGWFGYKQLYIIFAEEDTSLAYYIKKRIGHGNVYKIKDKKAVRYICKNKAGLSIILFLINGKLLSNHKYDQLIKHNYSEHYSINILPPLKKLTLDNYWLAGFTQADGCFYISVVKSKTHSTGYSVRLEYSIKQNDKLPLHLLYEELQMGNLSQYHTGIWCYKSTGFKTAFKLISYFDQYNTFAGKYTSYLKFRKVYIMITEGKHLEDKGVKKILSIATKGSSETNKYARGLMF</sequence>
<dbReference type="GO" id="GO:0005739">
    <property type="term" value="C:mitochondrion"/>
    <property type="evidence" value="ECO:0007669"/>
    <property type="project" value="UniProtKB-ARBA"/>
</dbReference>
<organism evidence="2">
    <name type="scientific">Rhynchosporium agropyri</name>
    <dbReference type="NCBI Taxonomy" id="914238"/>
    <lineage>
        <taxon>Eukaryota</taxon>
        <taxon>Fungi</taxon>
        <taxon>Dikarya</taxon>
        <taxon>Ascomycota</taxon>
        <taxon>Pezizomycotina</taxon>
        <taxon>Leotiomycetes</taxon>
        <taxon>Helotiales</taxon>
        <taxon>Ploettnerulaceae</taxon>
        <taxon>Rhynchosporium</taxon>
    </lineage>
</organism>
<dbReference type="RefSeq" id="YP_008965302.1">
    <property type="nucleotide sequence ID" value="NC_023125.1"/>
</dbReference>
<dbReference type="InterPro" id="IPR051289">
    <property type="entry name" value="LAGLIDADG_Endonuclease"/>
</dbReference>
<accession>V5W5I7</accession>
<gene>
    <name evidence="2" type="primary">cox1i8</name>
</gene>
<proteinExistence type="predicted"/>
<feature type="domain" description="Homing endonuclease LAGLIDADG" evidence="1">
    <location>
        <begin position="196"/>
        <end position="293"/>
    </location>
</feature>
<dbReference type="Pfam" id="PF00961">
    <property type="entry name" value="LAGLIDADG_1"/>
    <property type="match status" value="1"/>
</dbReference>
<dbReference type="SUPFAM" id="SSF55608">
    <property type="entry name" value="Homing endonucleases"/>
    <property type="match status" value="2"/>
</dbReference>
<dbReference type="InterPro" id="IPR027434">
    <property type="entry name" value="Homing_endonucl"/>
</dbReference>